<dbReference type="InterPro" id="IPR046858">
    <property type="entry name" value="ChrB_N"/>
</dbReference>
<name>A0ABN3DFK2_9ACTN</name>
<dbReference type="EMBL" id="BAAART010000055">
    <property type="protein sequence ID" value="GAA2229869.1"/>
    <property type="molecule type" value="Genomic_DNA"/>
</dbReference>
<protein>
    <recommendedName>
        <fullName evidence="2">ChrB N-terminal domain-containing protein</fullName>
    </recommendedName>
</protein>
<feature type="region of interest" description="Disordered" evidence="1">
    <location>
        <begin position="182"/>
        <end position="207"/>
    </location>
</feature>
<evidence type="ECO:0000313" key="3">
    <source>
        <dbReference type="EMBL" id="GAA2229869.1"/>
    </source>
</evidence>
<sequence length="207" mass="22367">MDESVPARAEDAWLMVAVSTAGAADSLRVHVWRKLRGLGAVYVQQSVCLLPDRPPVAGTVRKLVDKVRAEGGTARLLHLTLTDPVERGEVIGEFRASVTAEYGEVLARLPAFFAEIEAETAKGRTTFAEVEESEADLARFETWVGKIAVRDYFAAPIGAEVRAELERARTAMTVLEAAALAADTSPDTRTGRDRARLRAAGGEGHRP</sequence>
<evidence type="ECO:0000259" key="2">
    <source>
        <dbReference type="Pfam" id="PF20229"/>
    </source>
</evidence>
<keyword evidence="4" id="KW-1185">Reference proteome</keyword>
<dbReference type="Proteomes" id="UP001501474">
    <property type="component" value="Unassembled WGS sequence"/>
</dbReference>
<reference evidence="3 4" key="1">
    <citation type="journal article" date="2019" name="Int. J. Syst. Evol. Microbiol.">
        <title>The Global Catalogue of Microorganisms (GCM) 10K type strain sequencing project: providing services to taxonomists for standard genome sequencing and annotation.</title>
        <authorList>
            <consortium name="The Broad Institute Genomics Platform"/>
            <consortium name="The Broad Institute Genome Sequencing Center for Infectious Disease"/>
            <person name="Wu L."/>
            <person name="Ma J."/>
        </authorList>
    </citation>
    <scope>NUCLEOTIDE SEQUENCE [LARGE SCALE GENOMIC DNA]</scope>
    <source>
        <strain evidence="3 4">JCM 3053</strain>
    </source>
</reference>
<proteinExistence type="predicted"/>
<gene>
    <name evidence="3" type="ORF">GCM10010104_23680</name>
</gene>
<feature type="domain" description="ChrB N-terminal" evidence="2">
    <location>
        <begin position="28"/>
        <end position="172"/>
    </location>
</feature>
<comment type="caution">
    <text evidence="3">The sequence shown here is derived from an EMBL/GenBank/DDBJ whole genome shotgun (WGS) entry which is preliminary data.</text>
</comment>
<dbReference type="Pfam" id="PF20229">
    <property type="entry name" value="ChrB_N"/>
    <property type="match status" value="1"/>
</dbReference>
<organism evidence="3 4">
    <name type="scientific">Streptomyces indiaensis</name>
    <dbReference type="NCBI Taxonomy" id="284033"/>
    <lineage>
        <taxon>Bacteria</taxon>
        <taxon>Bacillati</taxon>
        <taxon>Actinomycetota</taxon>
        <taxon>Actinomycetes</taxon>
        <taxon>Kitasatosporales</taxon>
        <taxon>Streptomycetaceae</taxon>
        <taxon>Streptomyces</taxon>
    </lineage>
</organism>
<accession>A0ABN3DFK2</accession>
<evidence type="ECO:0000313" key="4">
    <source>
        <dbReference type="Proteomes" id="UP001501474"/>
    </source>
</evidence>
<evidence type="ECO:0000256" key="1">
    <source>
        <dbReference type="SAM" id="MobiDB-lite"/>
    </source>
</evidence>